<gene>
    <name evidence="2" type="ORF">ADL12_16710</name>
</gene>
<accession>A0A0X3V4R4</accession>
<evidence type="ECO:0008006" key="4">
    <source>
        <dbReference type="Google" id="ProtNLM"/>
    </source>
</evidence>
<dbReference type="EMBL" id="LLZG01000115">
    <property type="protein sequence ID" value="KUL38246.1"/>
    <property type="molecule type" value="Genomic_DNA"/>
</dbReference>
<evidence type="ECO:0000256" key="1">
    <source>
        <dbReference type="SAM" id="MobiDB-lite"/>
    </source>
</evidence>
<evidence type="ECO:0000313" key="3">
    <source>
        <dbReference type="Proteomes" id="UP000053923"/>
    </source>
</evidence>
<name>A0A0X3V4R4_9ACTN</name>
<keyword evidence="3" id="KW-1185">Reference proteome</keyword>
<reference evidence="3" key="1">
    <citation type="submission" date="2015-10" db="EMBL/GenBank/DDBJ databases">
        <authorList>
            <person name="Ju K.-S."/>
            <person name="Doroghazi J.R."/>
            <person name="Metcalf W.W."/>
        </authorList>
    </citation>
    <scope>NUCLEOTIDE SEQUENCE [LARGE SCALE GENOMIC DNA]</scope>
    <source>
        <strain evidence="3">NRRL 3151</strain>
    </source>
</reference>
<dbReference type="OrthoDB" id="4868041at2"/>
<feature type="region of interest" description="Disordered" evidence="1">
    <location>
        <begin position="1"/>
        <end position="20"/>
    </location>
</feature>
<protein>
    <recommendedName>
        <fullName evidence="4">Transcriptional regulator</fullName>
    </recommendedName>
</protein>
<dbReference type="SUPFAM" id="SSF48452">
    <property type="entry name" value="TPR-like"/>
    <property type="match status" value="1"/>
</dbReference>
<proteinExistence type="predicted"/>
<dbReference type="Gene3D" id="1.25.40.10">
    <property type="entry name" value="Tetratricopeptide repeat domain"/>
    <property type="match status" value="1"/>
</dbReference>
<feature type="compositionally biased region" description="Low complexity" evidence="1">
    <location>
        <begin position="109"/>
        <end position="133"/>
    </location>
</feature>
<dbReference type="RefSeq" id="WP_062703170.1">
    <property type="nucleotide sequence ID" value="NZ_LLZG01000115.1"/>
</dbReference>
<feature type="compositionally biased region" description="Polar residues" evidence="1">
    <location>
        <begin position="1"/>
        <end position="11"/>
    </location>
</feature>
<dbReference type="Proteomes" id="UP000053923">
    <property type="component" value="Unassembled WGS sequence"/>
</dbReference>
<organism evidence="2 3">
    <name type="scientific">Streptomyces regalis</name>
    <dbReference type="NCBI Taxonomy" id="68262"/>
    <lineage>
        <taxon>Bacteria</taxon>
        <taxon>Bacillati</taxon>
        <taxon>Actinomycetota</taxon>
        <taxon>Actinomycetes</taxon>
        <taxon>Kitasatosporales</taxon>
        <taxon>Streptomycetaceae</taxon>
        <taxon>Streptomyces</taxon>
    </lineage>
</organism>
<dbReference type="InterPro" id="IPR011990">
    <property type="entry name" value="TPR-like_helical_dom_sf"/>
</dbReference>
<dbReference type="AlphaFoldDB" id="A0A0X3V4R4"/>
<feature type="region of interest" description="Disordered" evidence="1">
    <location>
        <begin position="94"/>
        <end position="137"/>
    </location>
</feature>
<comment type="caution">
    <text evidence="2">The sequence shown here is derived from an EMBL/GenBank/DDBJ whole genome shotgun (WGS) entry which is preliminary data.</text>
</comment>
<sequence length="501" mass="54392">MASSELTSSQHPRPPRPNLAFRQLRGQRSPAEFAAAVRRAAREIGERVSCDARYVGRVEAGEIRCPNYAYERVFLHMFPGRTLTDLGFAPRSSVRGRRARTDEDAPLVHTTSSAHATSETCGADEPYVPQEPQDPQDPHELYELYELYGAQQNHENDEIHEESDVLRRAFMTGGGATVAAASLGPLGLTFDAAAAERPVRRVGGREADALEEAVRRIRLLDDRHGADGLYRRAAAPLRAAYALLDAGTTRQATGDRLHSGAGELAISVGWLAHDSGRFDDARSHYAEALATARMAGDPALEAHAFCNTSFLARDAGRPREAVRAAQAAQRVARPLGSPRLMSLLALREAGGWAGLADRTGCEQALARAVAFFGRGHSDADPEWMSFYGEAELEALEAQCWSTLGNWRRAARHAGRAAQLQDPHFTRNIALYTAELADDLARGGLPDEAAAAGMRVLDLLDLVQSSRVKTMLAGTARVLLPHRRASGVSAFLERHASVPRMA</sequence>
<evidence type="ECO:0000313" key="2">
    <source>
        <dbReference type="EMBL" id="KUL38246.1"/>
    </source>
</evidence>